<proteinExistence type="predicted"/>
<dbReference type="Gene3D" id="3.20.20.70">
    <property type="entry name" value="Aldolase class I"/>
    <property type="match status" value="1"/>
</dbReference>
<sequence length="415" mass="47377">MLTTIMRLILTRSLKPFEFKSEYSESLDFKDLKNMGLYVHIPFCRSICRFCPYCKEIYSRERAESYREALLKEIELVCSRMDRKKEVTSLYFGGGTPALMIDDLGEIVGKLKEHFEINGGIGLELHPSDISKENILKLKAAGFTMVSVGLQSFDENCLQKLGRSGGDFADKLKLLKGEFEAVDVDLIFAIPGQTEDTLLSDVDKAFEYGATQVSTYPFIDFTFANNEYKPMDEGVKKKMLSSLVYHSEASGFERTSVWTFSKKGTEKYSSVTRDSFLGFGVSATTLLKQSFKVNTFSIDGYIERVGKSSLPTALTIDFTERQRAAYHLFWSAYAMKLDAKSFEDAVGRKLEYMYGIELKLAEKLGYIKKAGENYELTEKSTYLYHKAEQIYTNAYIDKMWSLLRVEPFPKRMTLE</sequence>
<dbReference type="PANTHER" id="PTHR13932">
    <property type="entry name" value="COPROPORPHYRINIGEN III OXIDASE"/>
    <property type="match status" value="1"/>
</dbReference>
<reference evidence="7 8" key="1">
    <citation type="submission" date="2016-09" db="EMBL/GenBank/DDBJ databases">
        <title>Genome sequence of Eubacterium angustum.</title>
        <authorList>
            <person name="Poehlein A."/>
            <person name="Daniel R."/>
        </authorList>
    </citation>
    <scope>NUCLEOTIDE SEQUENCE [LARGE SCALE GENOMIC DNA]</scope>
    <source>
        <strain evidence="7 8">DSM 1989</strain>
    </source>
</reference>
<dbReference type="InterPro" id="IPR034505">
    <property type="entry name" value="Coproporphyrinogen-III_oxidase"/>
</dbReference>
<dbReference type="CDD" id="cd01335">
    <property type="entry name" value="Radical_SAM"/>
    <property type="match status" value="1"/>
</dbReference>
<dbReference type="OrthoDB" id="9808022at2"/>
<dbReference type="PANTHER" id="PTHR13932:SF5">
    <property type="entry name" value="RADICAL S-ADENOSYL METHIONINE DOMAIN-CONTAINING PROTEIN 1, MITOCHONDRIAL"/>
    <property type="match status" value="1"/>
</dbReference>
<dbReference type="RefSeq" id="WP_071062563.1">
    <property type="nucleotide sequence ID" value="NZ_MKIE01000003.1"/>
</dbReference>
<dbReference type="GO" id="GO:0005737">
    <property type="term" value="C:cytoplasm"/>
    <property type="evidence" value="ECO:0007669"/>
    <property type="project" value="TreeGrafter"/>
</dbReference>
<comment type="caution">
    <text evidence="7">The sequence shown here is derived from an EMBL/GenBank/DDBJ whole genome shotgun (WGS) entry which is preliminary data.</text>
</comment>
<dbReference type="SMART" id="SM00729">
    <property type="entry name" value="Elp3"/>
    <property type="match status" value="1"/>
</dbReference>
<dbReference type="InterPro" id="IPR058240">
    <property type="entry name" value="rSAM_sf"/>
</dbReference>
<dbReference type="GO" id="GO:0051539">
    <property type="term" value="F:4 iron, 4 sulfur cluster binding"/>
    <property type="evidence" value="ECO:0007669"/>
    <property type="project" value="TreeGrafter"/>
</dbReference>
<evidence type="ECO:0000256" key="4">
    <source>
        <dbReference type="ARBA" id="ARBA00023004"/>
    </source>
</evidence>
<dbReference type="SUPFAM" id="SSF102114">
    <property type="entry name" value="Radical SAM enzymes"/>
    <property type="match status" value="1"/>
</dbReference>
<evidence type="ECO:0000313" key="7">
    <source>
        <dbReference type="EMBL" id="OHW62578.1"/>
    </source>
</evidence>
<dbReference type="PROSITE" id="PS51918">
    <property type="entry name" value="RADICAL_SAM"/>
    <property type="match status" value="1"/>
</dbReference>
<keyword evidence="3" id="KW-0479">Metal-binding</keyword>
<name>A0A1S1V7J7_9FIRM</name>
<keyword evidence="4" id="KW-0408">Iron</keyword>
<dbReference type="STRING" id="39480.EUAN_11430"/>
<dbReference type="Pfam" id="PF04055">
    <property type="entry name" value="Radical_SAM"/>
    <property type="match status" value="1"/>
</dbReference>
<keyword evidence="2" id="KW-0949">S-adenosyl-L-methionine</keyword>
<dbReference type="GO" id="GO:0046872">
    <property type="term" value="F:metal ion binding"/>
    <property type="evidence" value="ECO:0007669"/>
    <property type="project" value="UniProtKB-KW"/>
</dbReference>
<evidence type="ECO:0000313" key="8">
    <source>
        <dbReference type="Proteomes" id="UP000180254"/>
    </source>
</evidence>
<dbReference type="SFLD" id="SFLDG01065">
    <property type="entry name" value="anaerobic_coproporphyrinogen-I"/>
    <property type="match status" value="1"/>
</dbReference>
<evidence type="ECO:0000256" key="1">
    <source>
        <dbReference type="ARBA" id="ARBA00017228"/>
    </source>
</evidence>
<keyword evidence="8" id="KW-1185">Reference proteome</keyword>
<accession>A0A1S1V7J7</accession>
<dbReference type="InterPro" id="IPR013785">
    <property type="entry name" value="Aldolase_TIM"/>
</dbReference>
<dbReference type="AlphaFoldDB" id="A0A1S1V7J7"/>
<protein>
    <recommendedName>
        <fullName evidence="1">Heme chaperone HemW</fullName>
    </recommendedName>
</protein>
<dbReference type="SFLD" id="SFLDS00029">
    <property type="entry name" value="Radical_SAM"/>
    <property type="match status" value="1"/>
</dbReference>
<evidence type="ECO:0000256" key="3">
    <source>
        <dbReference type="ARBA" id="ARBA00022723"/>
    </source>
</evidence>
<organism evidence="7 8">
    <name type="scientific">Andreesenia angusta</name>
    <dbReference type="NCBI Taxonomy" id="39480"/>
    <lineage>
        <taxon>Bacteria</taxon>
        <taxon>Bacillati</taxon>
        <taxon>Bacillota</taxon>
        <taxon>Tissierellia</taxon>
        <taxon>Tissierellales</taxon>
        <taxon>Gottschalkiaceae</taxon>
        <taxon>Andreesenia</taxon>
    </lineage>
</organism>
<keyword evidence="5" id="KW-0411">Iron-sulfur</keyword>
<evidence type="ECO:0000256" key="2">
    <source>
        <dbReference type="ARBA" id="ARBA00022691"/>
    </source>
</evidence>
<dbReference type="Proteomes" id="UP000180254">
    <property type="component" value="Unassembled WGS sequence"/>
</dbReference>
<dbReference type="InterPro" id="IPR006638">
    <property type="entry name" value="Elp3/MiaA/NifB-like_rSAM"/>
</dbReference>
<dbReference type="EMBL" id="MKIE01000003">
    <property type="protein sequence ID" value="OHW62578.1"/>
    <property type="molecule type" value="Genomic_DNA"/>
</dbReference>
<gene>
    <name evidence="7" type="primary">hemN_4</name>
    <name evidence="7" type="ORF">EUAN_11430</name>
</gene>
<dbReference type="GO" id="GO:0016491">
    <property type="term" value="F:oxidoreductase activity"/>
    <property type="evidence" value="ECO:0007669"/>
    <property type="project" value="UniProtKB-KW"/>
</dbReference>
<keyword evidence="7" id="KW-0560">Oxidoreductase</keyword>
<feature type="domain" description="Radical SAM core" evidence="6">
    <location>
        <begin position="29"/>
        <end position="253"/>
    </location>
</feature>
<dbReference type="GO" id="GO:0006779">
    <property type="term" value="P:porphyrin-containing compound biosynthetic process"/>
    <property type="evidence" value="ECO:0007669"/>
    <property type="project" value="TreeGrafter"/>
</dbReference>
<evidence type="ECO:0000259" key="6">
    <source>
        <dbReference type="PROSITE" id="PS51918"/>
    </source>
</evidence>
<dbReference type="InterPro" id="IPR007197">
    <property type="entry name" value="rSAM"/>
</dbReference>
<evidence type="ECO:0000256" key="5">
    <source>
        <dbReference type="ARBA" id="ARBA00023014"/>
    </source>
</evidence>